<evidence type="ECO:0000313" key="1">
    <source>
        <dbReference type="EMBL" id="EST48807.1"/>
    </source>
</evidence>
<dbReference type="VEuPathDB" id="GiardiaDB:SS50377_27878"/>
<reference evidence="1 2" key="1">
    <citation type="journal article" date="2014" name="PLoS Genet.">
        <title>The Genome of Spironucleus salmonicida Highlights a Fish Pathogen Adapted to Fluctuating Environments.</title>
        <authorList>
            <person name="Xu F."/>
            <person name="Jerlstrom-Hultqvist J."/>
            <person name="Einarsson E."/>
            <person name="Astvaldsson A."/>
            <person name="Svard S.G."/>
            <person name="Andersson J.O."/>
        </authorList>
    </citation>
    <scope>NUCLEOTIDE SEQUENCE</scope>
    <source>
        <strain evidence="2">ATCC 50377</strain>
    </source>
</reference>
<sequence>MKPIDTTFARYHNGNKFVRVGMDYIFDKSSVTQFIIQLTSLRDLRLFHEFVLELKQLRHVQHRFIVLQRFSFNSKCVSELWDNQGILLANLGFGVISKLFATYAEDLKHEVQTTTQFCYYSCFPAHDYAARDSQLTLHEISPLTTTVSLTQYALGCTDVLTHFLPLSLALSACALFAPFLIALQWHNSRNTLDKLRDLDDQNNLNTSDSQNNAQTIQNLRNAQNIQKLHDILLHSSRLYNEPNYHSYSQFTLYCLENALHIPLHFFDHLGPIDAGEHFSQPSNSTSDPAPPLPPLLRKRLFALSFLFKAEHFAISAALQDTQNGVLAAPSKSGKSTALLTTYYFLKLSGIAVPLYINGDPRREISSISANICLFPLKKSMDVRNCRENIQHFMRETKSYYITLKNCKAQIRAAMRQNSANPVTGHEIFFLPFANKHIVNVQVIFQSLLRQCGVQEGGNGGNNDNNDNNDNKSKTPEIAFQCLLNDDFDQFQALENVTIDDFRSHPPNNCNPQDLCSPHGRNCQKSLSEQARIWQGSKTSKSAACVLLSDEALRSAKRDFRETVHFVHGLVEQYYTLLAASKQSLLQFSSAPWPGLLDLIVYQSPAMANIRRRTSVQEAFRRACGPFLDSNDEKTVKSCLFGFVLALFNPRSIECIFWRNLSLSGFGFLEFQGESYIQRIYGEYFEGQNGQFGEFSGEMIEQFQVKSIFAGTDMVMYDFIAENEYTRGILFSEIFEQYTHATLCGLPQLHPSLVKNQYLANSLLSQSVSAGKILLNSQLKKQIMDSLLHFDLYVLYISVLPEYIKNSQFYCPLISPQLYILDTRASAQQLNFEKIKYSYNLVKSYQVENKMIQFQKYDNYFQNQFKIVVTEVSDNQACSTKRNYYLGNTEIINLKIISSSSSVVNMHAVFYYNYQIVQKFLTQLEQISSNSCLQQQQYQLLYYYFKEQEIQEINYLIYFILSITSNIQTKIFESLFKFFKVSQLKLCYATTVIQNVNIQLSNDEFSLLLHGEKELRDVQFLFLQQPFDEIICDKQYATNAIILQQAINTSKQAYEFFKLYMSNYKLKLIIIIVTDIEQLNNLVQLKEKRSDFIITFHGIQFEYINKYINTYDDVKYLYYESGSHDHVELLQKSQNKTIVQVGQKIGTVIYTNLQKTVQIKSYQEINLTFLFYINSYLQFNLANISDKNSEFITPIVSSQQLQITEQGKLQSNQKYINFQFKNINYNLYFDLAIYQKQVYLDVKSQYLFFKANDNENIDKYLTTLFDYSFVKKPNYYNLKLKQQLENKLIKIFDTNVKLIQTKENLATIDFSYFLSSIFRVFDHHCLYIECATIIDVKYFQLFCSKFDYQIQIAQDIYIKITNYSVTIIEKFIDFGIILMNFQDHSNNQFKCISKDNYFITFPFYFQNMQQLLCLNHFEITISESCYEDYSFTLLNQNKTSSASWQKFEFHCYFYTLQASLLQLHKDNKLKYIYQHQNSPLKICLDDLLEEIFTCNSIVYKIQDDVIQLVNLNPQIGKLININSNIIHSFSKSEKIYLNLLKNSKFNSLPQKDVQFLLFLSIREQFIEIKKLLLKTPNFLNKSKFTYRFYYTGTFQNIDQQVYFGLNEQFIISYDISSANLLTLFSTLKAVALTIECYVDRKITVEFVKMCFFK</sequence>
<name>V6LW00_9EUKA</name>
<keyword evidence="3" id="KW-1185">Reference proteome</keyword>
<reference evidence="2" key="2">
    <citation type="submission" date="2020-12" db="EMBL/GenBank/DDBJ databases">
        <title>New Spironucleus salmonicida genome in near-complete chromosomes.</title>
        <authorList>
            <person name="Xu F."/>
            <person name="Kurt Z."/>
            <person name="Jimenez-Gonzalez A."/>
            <person name="Astvaldsson A."/>
            <person name="Andersson J.O."/>
            <person name="Svard S.G."/>
        </authorList>
    </citation>
    <scope>NUCLEOTIDE SEQUENCE</scope>
    <source>
        <strain evidence="2">ATCC 50377</strain>
    </source>
</reference>
<proteinExistence type="predicted"/>
<evidence type="ECO:0000313" key="2">
    <source>
        <dbReference type="EMBL" id="KAH0569906.1"/>
    </source>
</evidence>
<dbReference type="EMBL" id="AUWU02000008">
    <property type="protein sequence ID" value="KAH0569906.1"/>
    <property type="molecule type" value="Genomic_DNA"/>
</dbReference>
<dbReference type="EMBL" id="KI545975">
    <property type="protein sequence ID" value="EST48807.1"/>
    <property type="molecule type" value="Genomic_DNA"/>
</dbReference>
<organism evidence="1">
    <name type="scientific">Spironucleus salmonicida</name>
    <dbReference type="NCBI Taxonomy" id="348837"/>
    <lineage>
        <taxon>Eukaryota</taxon>
        <taxon>Metamonada</taxon>
        <taxon>Diplomonadida</taxon>
        <taxon>Hexamitidae</taxon>
        <taxon>Hexamitinae</taxon>
        <taxon>Spironucleus</taxon>
    </lineage>
</organism>
<protein>
    <submittedName>
        <fullName evidence="1">Uncharacterized protein</fullName>
    </submittedName>
</protein>
<dbReference type="Proteomes" id="UP000018208">
    <property type="component" value="Unassembled WGS sequence"/>
</dbReference>
<evidence type="ECO:0000313" key="3">
    <source>
        <dbReference type="Proteomes" id="UP000018208"/>
    </source>
</evidence>
<gene>
    <name evidence="1" type="ORF">SS50377_10902</name>
    <name evidence="2" type="ORF">SS50377_27878</name>
</gene>
<accession>V6LW00</accession>